<dbReference type="PANTHER" id="PTHR37937">
    <property type="entry name" value="CONJUGATIVE TRANSFER: DNA TRANSPORT"/>
    <property type="match status" value="1"/>
</dbReference>
<dbReference type="PANTHER" id="PTHR37937:SF1">
    <property type="entry name" value="CONJUGATIVE TRANSFER: DNA TRANSPORT"/>
    <property type="match status" value="1"/>
</dbReference>
<evidence type="ECO:0000256" key="4">
    <source>
        <dbReference type="ARBA" id="ARBA00022989"/>
    </source>
</evidence>
<evidence type="ECO:0000259" key="7">
    <source>
        <dbReference type="Pfam" id="PF10412"/>
    </source>
</evidence>
<gene>
    <name evidence="8" type="ORF">SAMN05192566_0733</name>
</gene>
<dbReference type="OrthoDB" id="9759295at2"/>
<keyword evidence="5 6" id="KW-0472">Membrane</keyword>
<dbReference type="Gene3D" id="3.40.50.300">
    <property type="entry name" value="P-loop containing nucleotide triphosphate hydrolases"/>
    <property type="match status" value="2"/>
</dbReference>
<dbReference type="Pfam" id="PF10412">
    <property type="entry name" value="TrwB_AAD_bind"/>
    <property type="match status" value="1"/>
</dbReference>
<accession>A0A1G9A7S1</accession>
<evidence type="ECO:0000256" key="6">
    <source>
        <dbReference type="SAM" id="Phobius"/>
    </source>
</evidence>
<dbReference type="GO" id="GO:0003677">
    <property type="term" value="F:DNA binding"/>
    <property type="evidence" value="ECO:0007669"/>
    <property type="project" value="UniProtKB-KW"/>
</dbReference>
<keyword evidence="2" id="KW-1003">Cell membrane</keyword>
<name>A0A1G9A7S1_9PROT</name>
<evidence type="ECO:0000256" key="1">
    <source>
        <dbReference type="ARBA" id="ARBA00004651"/>
    </source>
</evidence>
<proteinExistence type="predicted"/>
<dbReference type="InterPro" id="IPR027417">
    <property type="entry name" value="P-loop_NTPase"/>
</dbReference>
<protein>
    <submittedName>
        <fullName evidence="8">Type IV secretion-system coupling protein DNA-binding domain-containing protein</fullName>
    </submittedName>
</protein>
<feature type="domain" description="Type IV secretion system coupling protein TraD DNA-binding" evidence="7">
    <location>
        <begin position="185"/>
        <end position="570"/>
    </location>
</feature>
<evidence type="ECO:0000256" key="5">
    <source>
        <dbReference type="ARBA" id="ARBA00023136"/>
    </source>
</evidence>
<keyword evidence="8" id="KW-0238">DNA-binding</keyword>
<dbReference type="SUPFAM" id="SSF52540">
    <property type="entry name" value="P-loop containing nucleoside triphosphate hydrolases"/>
    <property type="match status" value="1"/>
</dbReference>
<keyword evidence="9" id="KW-1185">Reference proteome</keyword>
<dbReference type="RefSeq" id="WP_091470068.1">
    <property type="nucleotide sequence ID" value="NZ_FNFX01000001.1"/>
</dbReference>
<dbReference type="AlphaFoldDB" id="A0A1G9A7S1"/>
<evidence type="ECO:0000313" key="8">
    <source>
        <dbReference type="EMBL" id="SDK23338.1"/>
    </source>
</evidence>
<evidence type="ECO:0000256" key="2">
    <source>
        <dbReference type="ARBA" id="ARBA00022475"/>
    </source>
</evidence>
<dbReference type="InterPro" id="IPR019476">
    <property type="entry name" value="T4SS_TraD_DNA-bd"/>
</dbReference>
<reference evidence="9" key="1">
    <citation type="submission" date="2016-10" db="EMBL/GenBank/DDBJ databases">
        <authorList>
            <person name="Varghese N."/>
            <person name="Submissions S."/>
        </authorList>
    </citation>
    <scope>NUCLEOTIDE SEQUENCE [LARGE SCALE GENOMIC DNA]</scope>
    <source>
        <strain evidence="9">CBMB127</strain>
    </source>
</reference>
<comment type="subcellular location">
    <subcellularLocation>
        <location evidence="1">Cell membrane</location>
        <topology evidence="1">Multi-pass membrane protein</topology>
    </subcellularLocation>
</comment>
<dbReference type="GO" id="GO:0005886">
    <property type="term" value="C:plasma membrane"/>
    <property type="evidence" value="ECO:0007669"/>
    <property type="project" value="UniProtKB-SubCell"/>
</dbReference>
<feature type="transmembrane region" description="Helical" evidence="6">
    <location>
        <begin position="31"/>
        <end position="53"/>
    </location>
</feature>
<dbReference type="InterPro" id="IPR051539">
    <property type="entry name" value="T4SS-coupling_protein"/>
</dbReference>
<organism evidence="8 9">
    <name type="scientific">Methylophilus rhizosphaerae</name>
    <dbReference type="NCBI Taxonomy" id="492660"/>
    <lineage>
        <taxon>Bacteria</taxon>
        <taxon>Pseudomonadati</taxon>
        <taxon>Pseudomonadota</taxon>
        <taxon>Betaproteobacteria</taxon>
        <taxon>Nitrosomonadales</taxon>
        <taxon>Methylophilaceae</taxon>
        <taxon>Methylophilus</taxon>
    </lineage>
</organism>
<sequence length="741" mass="85015">MANNIKTVVRFIRDTSRIDDGNTQVIYLSDMLYQSTLFAFSGFFIATAITWYINPSFFPTPPATEFVDRQYLTHLTYWFKIRVHDFIPFFYKQEVARYFEYLNTLQYYKMDYTLYSRVLFGYFVGAIGIVKGVFNVINNPIKSQVEVHKSGLQLWELDEAEEKLFPIMEKQTIKHGKFSKISNTVYMSIKRFFTHTILIGASGTGKSQFLSTQIRAAQDMGLKVVVLDPKYEFTSAYYKGDGTDAILDPTDSRSYVWDFPEDNKQLGLIKKFFAALIAEGKDPMWSNSARAVGVGLFVYLMQTFKDDNGKSNYDWSDMKDVCLCNDEELLYIMENYYPEALDFVGSLNKETGAIEKGKTAEGIMINFKAFLDPVISLARFWYETPENPRKKISLYKFMTDPDYPIKTIYLKPNDSEGAMSSGLIRAMLTYMISLLDSPSIPNSITPRGAFFLDEFHAPGKLVNETGQPIIDKLFDRGRSKGWAGVIATQNLIQAKKIYTQDDIDSWRETSSNLIVTGVPIGDTASKLCELMGDELIDKLHTSLNKSNGSTSIGLNYQEHSRKTIFPSELSAKLEISDTHIRYLGIFRGIKDVYILEKPFENIEEVVPHWMEQPQLGSSINKNSRFKKVITSHINDGQTSTQIKLDKVDDKVMEKQPETFEEDLTNEVWVDTGQHMEEMSEEERKFNEENVIDEASKEVFIESLTDTHSASLVIDMLDKIKDKQLNPHSNSFLQRYQERINK</sequence>
<dbReference type="STRING" id="492660.SAMN05192566_0733"/>
<keyword evidence="4 6" id="KW-1133">Transmembrane helix</keyword>
<evidence type="ECO:0000256" key="3">
    <source>
        <dbReference type="ARBA" id="ARBA00022692"/>
    </source>
</evidence>
<keyword evidence="3 6" id="KW-0812">Transmembrane</keyword>
<dbReference type="EMBL" id="FNFX01000001">
    <property type="protein sequence ID" value="SDK23338.1"/>
    <property type="molecule type" value="Genomic_DNA"/>
</dbReference>
<dbReference type="Proteomes" id="UP000198629">
    <property type="component" value="Unassembled WGS sequence"/>
</dbReference>
<evidence type="ECO:0000313" key="9">
    <source>
        <dbReference type="Proteomes" id="UP000198629"/>
    </source>
</evidence>